<protein>
    <recommendedName>
        <fullName evidence="4">Transcriptional regulator, XRE family</fullName>
    </recommendedName>
</protein>
<accession>A0A0G0SIC4</accession>
<dbReference type="PANTHER" id="PTHR34475:SF1">
    <property type="entry name" value="CYTOSKELETON PROTEIN RODZ"/>
    <property type="match status" value="1"/>
</dbReference>
<evidence type="ECO:0000256" key="1">
    <source>
        <dbReference type="SAM" id="Phobius"/>
    </source>
</evidence>
<feature type="transmembrane region" description="Helical" evidence="1">
    <location>
        <begin position="99"/>
        <end position="118"/>
    </location>
</feature>
<keyword evidence="1" id="KW-0812">Transmembrane</keyword>
<dbReference type="InterPro" id="IPR010982">
    <property type="entry name" value="Lambda_DNA-bd_dom_sf"/>
</dbReference>
<dbReference type="InterPro" id="IPR050400">
    <property type="entry name" value="Bact_Cytoskel_RodZ"/>
</dbReference>
<keyword evidence="1" id="KW-0472">Membrane</keyword>
<dbReference type="GO" id="GO:0003677">
    <property type="term" value="F:DNA binding"/>
    <property type="evidence" value="ECO:0007669"/>
    <property type="project" value="InterPro"/>
</dbReference>
<sequence>MKTIGQILGNARTNKRYSYQKLEEITKIKSSFIVAIENENWQTLPGFATVLGFVKSISATLDVDEKMAVAVLKRDYPPKKISINPNPDISSKPSWNPKLTFILGVGLVILIILGYLTFQYVKFISPPGIEVVSPIEGQAVDGDFVLVFGSTETDVKITVDNQPVLVDKDGKFSTNIEISPNTTKIVIKAISRSGKETVIERKIEVQNN</sequence>
<name>A0A0G0SIC4_9BACT</name>
<dbReference type="EMBL" id="LBZA01000049">
    <property type="protein sequence ID" value="KKR62091.1"/>
    <property type="molecule type" value="Genomic_DNA"/>
</dbReference>
<evidence type="ECO:0008006" key="4">
    <source>
        <dbReference type="Google" id="ProtNLM"/>
    </source>
</evidence>
<reference evidence="2 3" key="1">
    <citation type="journal article" date="2015" name="Nature">
        <title>rRNA introns, odd ribosomes, and small enigmatic genomes across a large radiation of phyla.</title>
        <authorList>
            <person name="Brown C.T."/>
            <person name="Hug L.A."/>
            <person name="Thomas B.C."/>
            <person name="Sharon I."/>
            <person name="Castelle C.J."/>
            <person name="Singh A."/>
            <person name="Wilkins M.J."/>
            <person name="Williams K.H."/>
            <person name="Banfield J.F."/>
        </authorList>
    </citation>
    <scope>NUCLEOTIDE SEQUENCE [LARGE SCALE GENOMIC DNA]</scope>
</reference>
<gene>
    <name evidence="2" type="ORF">UU02_C0049G0005</name>
</gene>
<comment type="caution">
    <text evidence="2">The sequence shown here is derived from an EMBL/GenBank/DDBJ whole genome shotgun (WGS) entry which is preliminary data.</text>
</comment>
<dbReference type="Pfam" id="PF13413">
    <property type="entry name" value="HTH_25"/>
    <property type="match status" value="1"/>
</dbReference>
<dbReference type="Proteomes" id="UP000034293">
    <property type="component" value="Unassembled WGS sequence"/>
</dbReference>
<dbReference type="AlphaFoldDB" id="A0A0G0SIC4"/>
<dbReference type="Gene3D" id="2.60.40.10">
    <property type="entry name" value="Immunoglobulins"/>
    <property type="match status" value="1"/>
</dbReference>
<evidence type="ECO:0000313" key="3">
    <source>
        <dbReference type="Proteomes" id="UP000034293"/>
    </source>
</evidence>
<dbReference type="PANTHER" id="PTHR34475">
    <property type="match status" value="1"/>
</dbReference>
<keyword evidence="1" id="KW-1133">Transmembrane helix</keyword>
<dbReference type="Gene3D" id="1.10.260.40">
    <property type="entry name" value="lambda repressor-like DNA-binding domains"/>
    <property type="match status" value="1"/>
</dbReference>
<dbReference type="InterPro" id="IPR013783">
    <property type="entry name" value="Ig-like_fold"/>
</dbReference>
<proteinExistence type="predicted"/>
<evidence type="ECO:0000313" key="2">
    <source>
        <dbReference type="EMBL" id="KKR62091.1"/>
    </source>
</evidence>
<organism evidence="2 3">
    <name type="scientific">Candidatus Woesebacteria bacterium GW2011_GWA1_40_43</name>
    <dbReference type="NCBI Taxonomy" id="1618553"/>
    <lineage>
        <taxon>Bacteria</taxon>
        <taxon>Candidatus Woeseibacteriota</taxon>
    </lineage>
</organism>